<sequence>MNPSAVLRVTEKGAEEIARHTVGLGLRQRGIMLLLSKPRTLQDLLHKSVLPTEESYTILHELMRDGFITQDDGTAPVPSAAPPVHTGMAAHTANGVAPAMPAAGARTAHARDEWHIHDEAIISEARFLLVDFCMDCFGTQAQTLIDRFRTCKTQTELSAQTKDLATLISQRQPAKLAALRDIIRTINESA</sequence>
<dbReference type="EMBL" id="JBEUWX010000001">
    <property type="protein sequence ID" value="MFA9949099.1"/>
    <property type="molecule type" value="Genomic_DNA"/>
</dbReference>
<reference evidence="2" key="1">
    <citation type="submission" date="2024-06" db="EMBL/GenBank/DDBJ databases">
        <title>Radixoralia hellwigii gen. nov., sp nov., isolated from a root canal in the human oral cavity.</title>
        <authorList>
            <person name="Bartsch S."/>
            <person name="Wittmer A."/>
            <person name="Schulz A.-K."/>
            <person name="Neumann-Schaal M."/>
            <person name="Wolf J."/>
            <person name="Gronow S."/>
            <person name="Tennert C."/>
            <person name="Haecker G."/>
            <person name="Cieplik F."/>
            <person name="Al-Ahmad A."/>
        </authorList>
    </citation>
    <scope>NUCLEOTIDE SEQUENCE [LARGE SCALE GENOMIC DNA]</scope>
    <source>
        <strain evidence="2">Wk13</strain>
    </source>
</reference>
<name>A0ABV4UBP8_9RHOO</name>
<keyword evidence="2" id="KW-1185">Reference proteome</keyword>
<protein>
    <submittedName>
        <fullName evidence="1">Uncharacterized protein</fullName>
    </submittedName>
</protein>
<dbReference type="RefSeq" id="WP_418890253.1">
    <property type="nucleotide sequence ID" value="NZ_JBEUWX010000001.1"/>
</dbReference>
<dbReference type="Proteomes" id="UP001574673">
    <property type="component" value="Unassembled WGS sequence"/>
</dbReference>
<accession>A0ABV4UBP8</accession>
<proteinExistence type="predicted"/>
<evidence type="ECO:0000313" key="1">
    <source>
        <dbReference type="EMBL" id="MFA9949099.1"/>
    </source>
</evidence>
<organism evidence="1 2">
    <name type="scientific">Dentiradicibacter hellwigii</name>
    <dbReference type="NCBI Taxonomy" id="3149053"/>
    <lineage>
        <taxon>Bacteria</taxon>
        <taxon>Pseudomonadati</taxon>
        <taxon>Pseudomonadota</taxon>
        <taxon>Betaproteobacteria</taxon>
        <taxon>Rhodocyclales</taxon>
        <taxon>Rhodocyclaceae</taxon>
        <taxon>Dentiradicibacter</taxon>
    </lineage>
</organism>
<evidence type="ECO:0000313" key="2">
    <source>
        <dbReference type="Proteomes" id="UP001574673"/>
    </source>
</evidence>
<comment type="caution">
    <text evidence="1">The sequence shown here is derived from an EMBL/GenBank/DDBJ whole genome shotgun (WGS) entry which is preliminary data.</text>
</comment>
<gene>
    <name evidence="1" type="ORF">ABCS64_01940</name>
</gene>